<organism evidence="1 2">
    <name type="scientific">Bacillus carboniphilus</name>
    <dbReference type="NCBI Taxonomy" id="86663"/>
    <lineage>
        <taxon>Bacteria</taxon>
        <taxon>Bacillati</taxon>
        <taxon>Bacillota</taxon>
        <taxon>Bacilli</taxon>
        <taxon>Bacillales</taxon>
        <taxon>Bacillaceae</taxon>
        <taxon>Bacillus</taxon>
    </lineage>
</organism>
<dbReference type="EMBL" id="BAAADJ010000064">
    <property type="protein sequence ID" value="GAA0348430.1"/>
    <property type="molecule type" value="Genomic_DNA"/>
</dbReference>
<proteinExistence type="predicted"/>
<keyword evidence="2" id="KW-1185">Reference proteome</keyword>
<name>A0ABP3GKU6_9BACI</name>
<protein>
    <submittedName>
        <fullName evidence="1">DUF2535 family protein</fullName>
    </submittedName>
</protein>
<dbReference type="InterPro" id="IPR019687">
    <property type="entry name" value="DUF2535"/>
</dbReference>
<dbReference type="Pfam" id="PF10751">
    <property type="entry name" value="DUF2535"/>
    <property type="match status" value="1"/>
</dbReference>
<accession>A0ABP3GKU6</accession>
<gene>
    <name evidence="1" type="ORF">GCM10008967_43440</name>
</gene>
<evidence type="ECO:0000313" key="1">
    <source>
        <dbReference type="EMBL" id="GAA0348430.1"/>
    </source>
</evidence>
<evidence type="ECO:0000313" key="2">
    <source>
        <dbReference type="Proteomes" id="UP001500782"/>
    </source>
</evidence>
<comment type="caution">
    <text evidence="1">The sequence shown here is derived from an EMBL/GenBank/DDBJ whole genome shotgun (WGS) entry which is preliminary data.</text>
</comment>
<dbReference type="RefSeq" id="WP_343804223.1">
    <property type="nucleotide sequence ID" value="NZ_BAAADJ010000064.1"/>
</dbReference>
<sequence>MLWKTLEFTHVSGSKVKILEIPVLEEDPLLQVLIREHLQSFIVNILQMQKPKRVYSFKEYLKKSLKWTTYERLMSQGPLPYHA</sequence>
<reference evidence="2" key="1">
    <citation type="journal article" date="2019" name="Int. J. Syst. Evol. Microbiol.">
        <title>The Global Catalogue of Microorganisms (GCM) 10K type strain sequencing project: providing services to taxonomists for standard genome sequencing and annotation.</title>
        <authorList>
            <consortium name="The Broad Institute Genomics Platform"/>
            <consortium name="The Broad Institute Genome Sequencing Center for Infectious Disease"/>
            <person name="Wu L."/>
            <person name="Ma J."/>
        </authorList>
    </citation>
    <scope>NUCLEOTIDE SEQUENCE [LARGE SCALE GENOMIC DNA]</scope>
    <source>
        <strain evidence="2">JCM 9731</strain>
    </source>
</reference>
<dbReference type="Proteomes" id="UP001500782">
    <property type="component" value="Unassembled WGS sequence"/>
</dbReference>